<sequence>MARERRERDALLTYLVRKIEKSAAKIDAQQRFCPVPGHRSAGVGSHPRSLDPTPYPLTPYIPGRVANEFRLLYSWRVRDVPCGWWFFFSFAIAETYRGP</sequence>
<name>A0AAV4N3K0_9ARAC</name>
<proteinExistence type="predicted"/>
<accession>A0AAV4N3K0</accession>
<organism evidence="1 2">
    <name type="scientific">Caerostris darwini</name>
    <dbReference type="NCBI Taxonomy" id="1538125"/>
    <lineage>
        <taxon>Eukaryota</taxon>
        <taxon>Metazoa</taxon>
        <taxon>Ecdysozoa</taxon>
        <taxon>Arthropoda</taxon>
        <taxon>Chelicerata</taxon>
        <taxon>Arachnida</taxon>
        <taxon>Araneae</taxon>
        <taxon>Araneomorphae</taxon>
        <taxon>Entelegynae</taxon>
        <taxon>Araneoidea</taxon>
        <taxon>Araneidae</taxon>
        <taxon>Caerostris</taxon>
    </lineage>
</organism>
<comment type="caution">
    <text evidence="1">The sequence shown here is derived from an EMBL/GenBank/DDBJ whole genome shotgun (WGS) entry which is preliminary data.</text>
</comment>
<protein>
    <submittedName>
        <fullName evidence="1">Uncharacterized protein</fullName>
    </submittedName>
</protein>
<keyword evidence="2" id="KW-1185">Reference proteome</keyword>
<evidence type="ECO:0000313" key="1">
    <source>
        <dbReference type="EMBL" id="GIX79273.1"/>
    </source>
</evidence>
<dbReference type="EMBL" id="BPLQ01001175">
    <property type="protein sequence ID" value="GIX79273.1"/>
    <property type="molecule type" value="Genomic_DNA"/>
</dbReference>
<reference evidence="1 2" key="1">
    <citation type="submission" date="2021-06" db="EMBL/GenBank/DDBJ databases">
        <title>Caerostris darwini draft genome.</title>
        <authorList>
            <person name="Kono N."/>
            <person name="Arakawa K."/>
        </authorList>
    </citation>
    <scope>NUCLEOTIDE SEQUENCE [LARGE SCALE GENOMIC DNA]</scope>
</reference>
<dbReference type="AlphaFoldDB" id="A0AAV4N3K0"/>
<gene>
    <name evidence="1" type="ORF">CDAR_290381</name>
</gene>
<evidence type="ECO:0000313" key="2">
    <source>
        <dbReference type="Proteomes" id="UP001054837"/>
    </source>
</evidence>
<dbReference type="Proteomes" id="UP001054837">
    <property type="component" value="Unassembled WGS sequence"/>
</dbReference>